<evidence type="ECO:0000256" key="3">
    <source>
        <dbReference type="ARBA" id="ARBA00022499"/>
    </source>
</evidence>
<dbReference type="InterPro" id="IPR050158">
    <property type="entry name" value="Ubiquitin_ubiquitin-like"/>
</dbReference>
<comment type="similarity">
    <text evidence="1">In the N-terminal section; belongs to the ubiquitin family.</text>
</comment>
<dbReference type="SUPFAM" id="SSF57829">
    <property type="entry name" value="Zn-binding ribosomal proteins"/>
    <property type="match status" value="1"/>
</dbReference>
<keyword evidence="4" id="KW-0862">Zinc</keyword>
<dbReference type="PRINTS" id="PR00348">
    <property type="entry name" value="UBIQUITIN"/>
</dbReference>
<dbReference type="eggNOG" id="KOG0004">
    <property type="taxonomic scope" value="Eukaryota"/>
</dbReference>
<dbReference type="GO" id="GO:0003735">
    <property type="term" value="F:structural constituent of ribosome"/>
    <property type="evidence" value="ECO:0007669"/>
    <property type="project" value="InterPro"/>
</dbReference>
<organism evidence="8 9">
    <name type="scientific">Aedes aegypti</name>
    <name type="common">Yellowfever mosquito</name>
    <name type="synonym">Culex aegypti</name>
    <dbReference type="NCBI Taxonomy" id="7159"/>
    <lineage>
        <taxon>Eukaryota</taxon>
        <taxon>Metazoa</taxon>
        <taxon>Ecdysozoa</taxon>
        <taxon>Arthropoda</taxon>
        <taxon>Hexapoda</taxon>
        <taxon>Insecta</taxon>
        <taxon>Pterygota</taxon>
        <taxon>Neoptera</taxon>
        <taxon>Endopterygota</taxon>
        <taxon>Diptera</taxon>
        <taxon>Nematocera</taxon>
        <taxon>Culicoidea</taxon>
        <taxon>Culicidae</taxon>
        <taxon>Culicinae</taxon>
        <taxon>Aedini</taxon>
        <taxon>Aedes</taxon>
        <taxon>Stegomyia</taxon>
    </lineage>
</organism>
<evidence type="ECO:0000256" key="6">
    <source>
        <dbReference type="ARBA" id="ARBA00023274"/>
    </source>
</evidence>
<reference evidence="8" key="1">
    <citation type="submission" date="2005-10" db="EMBL/GenBank/DDBJ databases">
        <authorList>
            <person name="Loftus B.J."/>
            <person name="Nene V.M."/>
            <person name="Hannick L.I."/>
            <person name="Bidwell S."/>
            <person name="Haas B."/>
            <person name="Amedeo P."/>
            <person name="Orvis J."/>
            <person name="Wortman J.R."/>
            <person name="White O.R."/>
            <person name="Salzberg S."/>
            <person name="Shumway M."/>
            <person name="Koo H."/>
            <person name="Zhao Y."/>
            <person name="Holmes M."/>
            <person name="Miller J."/>
            <person name="Schatz M."/>
            <person name="Pop M."/>
            <person name="Pai G."/>
            <person name="Utterback T."/>
            <person name="Rogers Y.-H."/>
            <person name="Kravitz S."/>
            <person name="Fraser C.M."/>
        </authorList>
    </citation>
    <scope>NUCLEOTIDE SEQUENCE</scope>
    <source>
        <strain evidence="8">Liverpool</strain>
    </source>
</reference>
<evidence type="ECO:0000259" key="7">
    <source>
        <dbReference type="PROSITE" id="PS50053"/>
    </source>
</evidence>
<dbReference type="InterPro" id="IPR011332">
    <property type="entry name" value="Ribosomal_zn-bd"/>
</dbReference>
<dbReference type="Pfam" id="PF00240">
    <property type="entry name" value="ubiquitin"/>
    <property type="match status" value="1"/>
</dbReference>
<dbReference type="SMART" id="SM01402">
    <property type="entry name" value="Ribosomal_S27"/>
    <property type="match status" value="1"/>
</dbReference>
<dbReference type="VEuPathDB" id="VectorBase:AAEL013536"/>
<dbReference type="OMA" id="HLCRECH"/>
<dbReference type="SUPFAM" id="SSF54236">
    <property type="entry name" value="Ubiquitin-like"/>
    <property type="match status" value="1"/>
</dbReference>
<feature type="non-terminal residue" evidence="8">
    <location>
        <position position="1"/>
    </location>
</feature>
<gene>
    <name evidence="8" type="ORF">AaeL_AAEL002368</name>
</gene>
<feature type="domain" description="Ubiquitin-like" evidence="7">
    <location>
        <begin position="1"/>
        <end position="52"/>
    </location>
</feature>
<name>Q17IF2_AEDAE</name>
<sequence>HVRAKIQDQEEIPPDQQCLILAGKQMENDRTLSDYNIQKESTSLHLVLRRGRAKKRKNKGYPSQYKHKRKKVKLAVLKYYKIDENGKIHRLRRDCTSETCCAEGFMTAHENRHYCDKYHLTLIYSKQEEK</sequence>
<dbReference type="InterPro" id="IPR002906">
    <property type="entry name" value="Ribosomal_eS31"/>
</dbReference>
<evidence type="ECO:0000313" key="8">
    <source>
        <dbReference type="EMBL" id="EAT46425.1"/>
    </source>
</evidence>
<reference evidence="8" key="2">
    <citation type="journal article" date="2007" name="Science">
        <title>Genome sequence of Aedes aegypti, a major arbovirus vector.</title>
        <authorList>
            <person name="Nene V."/>
            <person name="Wortman J.R."/>
            <person name="Lawson D."/>
            <person name="Haas B."/>
            <person name="Kodira C."/>
            <person name="Tu Z.J."/>
            <person name="Loftus B."/>
            <person name="Xi Z."/>
            <person name="Megy K."/>
            <person name="Grabherr M."/>
            <person name="Ren Q."/>
            <person name="Zdobnov E.M."/>
            <person name="Lobo N.F."/>
            <person name="Campbell K.S."/>
            <person name="Brown S.E."/>
            <person name="Bonaldo M.F."/>
            <person name="Zhu J."/>
            <person name="Sinkins S.P."/>
            <person name="Hogenkamp D.G."/>
            <person name="Amedeo P."/>
            <person name="Arensburger P."/>
            <person name="Atkinson P.W."/>
            <person name="Bidwell S."/>
            <person name="Biedler J."/>
            <person name="Birney E."/>
            <person name="Bruggner R.V."/>
            <person name="Costas J."/>
            <person name="Coy M.R."/>
            <person name="Crabtree J."/>
            <person name="Crawford M."/>
            <person name="Debruyn B."/>
            <person name="Decaprio D."/>
            <person name="Eiglmeier K."/>
            <person name="Eisenstadt E."/>
            <person name="El-Dorry H."/>
            <person name="Gelbart W.M."/>
            <person name="Gomes S.L."/>
            <person name="Hammond M."/>
            <person name="Hannick L.I."/>
            <person name="Hogan J.R."/>
            <person name="Holmes M.H."/>
            <person name="Jaffe D."/>
            <person name="Johnston J.S."/>
            <person name="Kennedy R.C."/>
            <person name="Koo H."/>
            <person name="Kravitz S."/>
            <person name="Kriventseva E.V."/>
            <person name="Kulp D."/>
            <person name="Labutti K."/>
            <person name="Lee E."/>
            <person name="Li S."/>
            <person name="Lovin D.D."/>
            <person name="Mao C."/>
            <person name="Mauceli E."/>
            <person name="Menck C.F."/>
            <person name="Miller J.R."/>
            <person name="Montgomery P."/>
            <person name="Mori A."/>
            <person name="Nascimento A.L."/>
            <person name="Naveira H.F."/>
            <person name="Nusbaum C."/>
            <person name="O'leary S."/>
            <person name="Orvis J."/>
            <person name="Pertea M."/>
            <person name="Quesneville H."/>
            <person name="Reidenbach K.R."/>
            <person name="Rogers Y.H."/>
            <person name="Roth C.W."/>
            <person name="Schneider J.R."/>
            <person name="Schatz M."/>
            <person name="Shumway M."/>
            <person name="Stanke M."/>
            <person name="Stinson E.O."/>
            <person name="Tubio J.M."/>
            <person name="Vanzee J.P."/>
            <person name="Verjovski-Almeida S."/>
            <person name="Werner D."/>
            <person name="White O."/>
            <person name="Wyder S."/>
            <person name="Zeng Q."/>
            <person name="Zhao Q."/>
            <person name="Zhao Y."/>
            <person name="Hill C.A."/>
            <person name="Raikhel A.S."/>
            <person name="Soares M.B."/>
            <person name="Knudson D.L."/>
            <person name="Lee N.H."/>
            <person name="Galagan J."/>
            <person name="Salzberg S.L."/>
            <person name="Paulsen I.T."/>
            <person name="Dimopoulos G."/>
            <person name="Collins F.H."/>
            <person name="Birren B."/>
            <person name="Fraser-Liggett C.M."/>
            <person name="Severson D.W."/>
        </authorList>
    </citation>
    <scope>NUCLEOTIDE SEQUENCE [LARGE SCALE GENOMIC DNA]</scope>
    <source>
        <strain evidence="8">Liverpool</strain>
    </source>
</reference>
<dbReference type="PaxDb" id="7159-AAEL002368-PA"/>
<dbReference type="AlphaFoldDB" id="Q17IF2"/>
<dbReference type="PANTHER" id="PTHR10666">
    <property type="entry name" value="UBIQUITIN"/>
    <property type="match status" value="1"/>
</dbReference>
<proteinExistence type="inferred from homology"/>
<dbReference type="InterPro" id="IPR019956">
    <property type="entry name" value="Ubiquitin_dom"/>
</dbReference>
<reference evidence="8" key="3">
    <citation type="submission" date="2012-09" db="EMBL/GenBank/DDBJ databases">
        <authorList>
            <consortium name="VectorBase"/>
        </authorList>
    </citation>
    <scope>NUCLEOTIDE SEQUENCE</scope>
    <source>
        <strain evidence="8">Liverpool</strain>
    </source>
</reference>
<comment type="similarity">
    <text evidence="2">In the C-terminal section; belongs to the eukaryotic ribosomal protein eS31 family.</text>
</comment>
<dbReference type="InterPro" id="IPR029071">
    <property type="entry name" value="Ubiquitin-like_domsf"/>
</dbReference>
<dbReference type="InterPro" id="IPR000626">
    <property type="entry name" value="Ubiquitin-like_dom"/>
</dbReference>
<keyword evidence="6" id="KW-0687">Ribonucleoprotein</keyword>
<dbReference type="STRING" id="7159.Q17IF2"/>
<dbReference type="Gene3D" id="3.10.20.90">
    <property type="entry name" value="Phosphatidylinositol 3-kinase Catalytic Subunit, Chain A, domain 1"/>
    <property type="match status" value="1"/>
</dbReference>
<evidence type="ECO:0000256" key="4">
    <source>
        <dbReference type="ARBA" id="ARBA00022833"/>
    </source>
</evidence>
<evidence type="ECO:0000313" key="9">
    <source>
        <dbReference type="Proteomes" id="UP000682892"/>
    </source>
</evidence>
<accession>Q17IF2</accession>
<dbReference type="EMBL" id="CH477240">
    <property type="protein sequence ID" value="EAT46425.1"/>
    <property type="molecule type" value="Genomic_DNA"/>
</dbReference>
<dbReference type="Gene3D" id="6.20.50.150">
    <property type="match status" value="1"/>
</dbReference>
<dbReference type="HOGENOM" id="CLU_010412_2_0_1"/>
<dbReference type="GO" id="GO:1990904">
    <property type="term" value="C:ribonucleoprotein complex"/>
    <property type="evidence" value="ECO:0007669"/>
    <property type="project" value="UniProtKB-KW"/>
</dbReference>
<dbReference type="GO" id="GO:0005840">
    <property type="term" value="C:ribosome"/>
    <property type="evidence" value="ECO:0007669"/>
    <property type="project" value="UniProtKB-KW"/>
</dbReference>
<dbReference type="PhylomeDB" id="Q17IF2"/>
<evidence type="ECO:0000256" key="5">
    <source>
        <dbReference type="ARBA" id="ARBA00022980"/>
    </source>
</evidence>
<evidence type="ECO:0000256" key="1">
    <source>
        <dbReference type="ARBA" id="ARBA00008373"/>
    </source>
</evidence>
<dbReference type="Proteomes" id="UP000682892">
    <property type="component" value="Unassembled WGS sequence"/>
</dbReference>
<dbReference type="GO" id="GO:0006412">
    <property type="term" value="P:translation"/>
    <property type="evidence" value="ECO:0007669"/>
    <property type="project" value="InterPro"/>
</dbReference>
<keyword evidence="3" id="KW-1017">Isopeptide bond</keyword>
<protein>
    <submittedName>
        <fullName evidence="8">AAEL002368-PA</fullName>
    </submittedName>
</protein>
<evidence type="ECO:0000256" key="2">
    <source>
        <dbReference type="ARBA" id="ARBA00009891"/>
    </source>
</evidence>
<dbReference type="PROSITE" id="PS50053">
    <property type="entry name" value="UBIQUITIN_2"/>
    <property type="match status" value="1"/>
</dbReference>
<dbReference type="Pfam" id="PF01599">
    <property type="entry name" value="Ribosomal_S27"/>
    <property type="match status" value="1"/>
</dbReference>
<dbReference type="InterPro" id="IPR038582">
    <property type="entry name" value="Ribosomal_eS31_euk-type_sf"/>
</dbReference>
<keyword evidence="5" id="KW-0689">Ribosomal protein</keyword>